<organism evidence="1 2">
    <name type="scientific">Mycena rosella</name>
    <name type="common">Pink bonnet</name>
    <name type="synonym">Agaricus rosellus</name>
    <dbReference type="NCBI Taxonomy" id="1033263"/>
    <lineage>
        <taxon>Eukaryota</taxon>
        <taxon>Fungi</taxon>
        <taxon>Dikarya</taxon>
        <taxon>Basidiomycota</taxon>
        <taxon>Agaricomycotina</taxon>
        <taxon>Agaricomycetes</taxon>
        <taxon>Agaricomycetidae</taxon>
        <taxon>Agaricales</taxon>
        <taxon>Marasmiineae</taxon>
        <taxon>Mycenaceae</taxon>
        <taxon>Mycena</taxon>
    </lineage>
</organism>
<gene>
    <name evidence="1" type="ORF">B0H17DRAFT_1136464</name>
</gene>
<proteinExistence type="predicted"/>
<sequence length="150" mass="16257">MPTRGHPLPTYFLDAPINYNPSADAGNDTELVVGQQPHGSKHAAAKPLMRLLYHRAVLALFGGAWYTAVAPEYEEAVVSAKPCARLAALLRDENTEVIVAATYALRWIATSATGAEAAVTANVPEYFAEPHKRVDVDWPASLLILIFLNC</sequence>
<dbReference type="Proteomes" id="UP001221757">
    <property type="component" value="Unassembled WGS sequence"/>
</dbReference>
<keyword evidence="2" id="KW-1185">Reference proteome</keyword>
<evidence type="ECO:0000313" key="2">
    <source>
        <dbReference type="Proteomes" id="UP001221757"/>
    </source>
</evidence>
<dbReference type="EMBL" id="JARKIE010000090">
    <property type="protein sequence ID" value="KAJ7687145.1"/>
    <property type="molecule type" value="Genomic_DNA"/>
</dbReference>
<protein>
    <submittedName>
        <fullName evidence="1">Uncharacterized protein</fullName>
    </submittedName>
</protein>
<evidence type="ECO:0000313" key="1">
    <source>
        <dbReference type="EMBL" id="KAJ7687145.1"/>
    </source>
</evidence>
<reference evidence="1" key="1">
    <citation type="submission" date="2023-03" db="EMBL/GenBank/DDBJ databases">
        <title>Massive genome expansion in bonnet fungi (Mycena s.s.) driven by repeated elements and novel gene families across ecological guilds.</title>
        <authorList>
            <consortium name="Lawrence Berkeley National Laboratory"/>
            <person name="Harder C.B."/>
            <person name="Miyauchi S."/>
            <person name="Viragh M."/>
            <person name="Kuo A."/>
            <person name="Thoen E."/>
            <person name="Andreopoulos B."/>
            <person name="Lu D."/>
            <person name="Skrede I."/>
            <person name="Drula E."/>
            <person name="Henrissat B."/>
            <person name="Morin E."/>
            <person name="Kohler A."/>
            <person name="Barry K."/>
            <person name="LaButti K."/>
            <person name="Morin E."/>
            <person name="Salamov A."/>
            <person name="Lipzen A."/>
            <person name="Mereny Z."/>
            <person name="Hegedus B."/>
            <person name="Baldrian P."/>
            <person name="Stursova M."/>
            <person name="Weitz H."/>
            <person name="Taylor A."/>
            <person name="Grigoriev I.V."/>
            <person name="Nagy L.G."/>
            <person name="Martin F."/>
            <person name="Kauserud H."/>
        </authorList>
    </citation>
    <scope>NUCLEOTIDE SEQUENCE</scope>
    <source>
        <strain evidence="1">CBHHK067</strain>
    </source>
</reference>
<comment type="caution">
    <text evidence="1">The sequence shown here is derived from an EMBL/GenBank/DDBJ whole genome shotgun (WGS) entry which is preliminary data.</text>
</comment>
<name>A0AAD7DDZ5_MYCRO</name>
<dbReference type="AlphaFoldDB" id="A0AAD7DDZ5"/>
<accession>A0AAD7DDZ5</accession>